<dbReference type="Gene3D" id="1.10.150.50">
    <property type="entry name" value="Transcription Factor, Ets-1"/>
    <property type="match status" value="1"/>
</dbReference>
<accession>A0A9X0D643</accession>
<organism evidence="3 4">
    <name type="scientific">Desmophyllum pertusum</name>
    <dbReference type="NCBI Taxonomy" id="174260"/>
    <lineage>
        <taxon>Eukaryota</taxon>
        <taxon>Metazoa</taxon>
        <taxon>Cnidaria</taxon>
        <taxon>Anthozoa</taxon>
        <taxon>Hexacorallia</taxon>
        <taxon>Scleractinia</taxon>
        <taxon>Caryophylliina</taxon>
        <taxon>Caryophylliidae</taxon>
        <taxon>Desmophyllum</taxon>
    </lineage>
</organism>
<evidence type="ECO:0000313" key="3">
    <source>
        <dbReference type="EMBL" id="KAJ7388215.1"/>
    </source>
</evidence>
<gene>
    <name evidence="3" type="ORF">OS493_039181</name>
</gene>
<feature type="compositionally biased region" description="Polar residues" evidence="1">
    <location>
        <begin position="82"/>
        <end position="99"/>
    </location>
</feature>
<comment type="caution">
    <text evidence="3">The sequence shown here is derived from an EMBL/GenBank/DDBJ whole genome shotgun (WGS) entry which is preliminary data.</text>
</comment>
<dbReference type="EMBL" id="MU825558">
    <property type="protein sequence ID" value="KAJ7388215.1"/>
    <property type="molecule type" value="Genomic_DNA"/>
</dbReference>
<dbReference type="AlphaFoldDB" id="A0A9X0D643"/>
<dbReference type="OrthoDB" id="5989229at2759"/>
<dbReference type="InterPro" id="IPR001660">
    <property type="entry name" value="SAM"/>
</dbReference>
<feature type="compositionally biased region" description="Polar residues" evidence="1">
    <location>
        <begin position="339"/>
        <end position="351"/>
    </location>
</feature>
<evidence type="ECO:0000259" key="2">
    <source>
        <dbReference type="PROSITE" id="PS50105"/>
    </source>
</evidence>
<feature type="region of interest" description="Disordered" evidence="1">
    <location>
        <begin position="339"/>
        <end position="365"/>
    </location>
</feature>
<feature type="domain" description="SAM" evidence="2">
    <location>
        <begin position="10"/>
        <end position="73"/>
    </location>
</feature>
<feature type="compositionally biased region" description="Acidic residues" evidence="1">
    <location>
        <begin position="356"/>
        <end position="365"/>
    </location>
</feature>
<evidence type="ECO:0000256" key="1">
    <source>
        <dbReference type="SAM" id="MobiDB-lite"/>
    </source>
</evidence>
<evidence type="ECO:0000313" key="4">
    <source>
        <dbReference type="Proteomes" id="UP001163046"/>
    </source>
</evidence>
<name>A0A9X0D643_9CNID</name>
<dbReference type="InterPro" id="IPR013761">
    <property type="entry name" value="SAM/pointed_sf"/>
</dbReference>
<reference evidence="3" key="1">
    <citation type="submission" date="2023-01" db="EMBL/GenBank/DDBJ databases">
        <title>Genome assembly of the deep-sea coral Lophelia pertusa.</title>
        <authorList>
            <person name="Herrera S."/>
            <person name="Cordes E."/>
        </authorList>
    </citation>
    <scope>NUCLEOTIDE SEQUENCE</scope>
    <source>
        <strain evidence="3">USNM1676648</strain>
        <tissue evidence="3">Polyp</tissue>
    </source>
</reference>
<dbReference type="Pfam" id="PF07647">
    <property type="entry name" value="SAM_2"/>
    <property type="match status" value="1"/>
</dbReference>
<dbReference type="SUPFAM" id="SSF47769">
    <property type="entry name" value="SAM/Pointed domain"/>
    <property type="match status" value="1"/>
</dbReference>
<sequence length="365" mass="40206">MPNLKPLQEWTSAEVNNWLEQEGCAEEGAMFEEAEISGIALKMVDRTCLKEMGVKSIGKQLQILSLLKDLLEKTSVEEATSYPANQNPVTAENSNTPGSSAGCGNELIKITMKDKKEMSPEQRRLYNEKIKIIRSECKKRWPGNSKVYFKSNDQNGLILSEMVLLLEPEVAIKEIGFGKSSIRSHIISWAAEKNRRIVDGHNFEVPLPPAKRARKGEVSSSDECCTDADIPETDGEDSFSDNVNDMSGYSAQLLLTVFLKAARFRNLSYKNDLCPVAKKINVKARGLGKYELANKLAKALVEKEFVKVNVGANVKCLKRDEISVLKTLEDGCSVVNSVESDSSASVNTPSMGSVDSDSDTDSSHD</sequence>
<dbReference type="SMART" id="SM00454">
    <property type="entry name" value="SAM"/>
    <property type="match status" value="1"/>
</dbReference>
<dbReference type="Proteomes" id="UP001163046">
    <property type="component" value="Unassembled WGS sequence"/>
</dbReference>
<protein>
    <recommendedName>
        <fullName evidence="2">SAM domain-containing protein</fullName>
    </recommendedName>
</protein>
<keyword evidence="4" id="KW-1185">Reference proteome</keyword>
<dbReference type="PROSITE" id="PS50105">
    <property type="entry name" value="SAM_DOMAIN"/>
    <property type="match status" value="1"/>
</dbReference>
<feature type="region of interest" description="Disordered" evidence="1">
    <location>
        <begin position="79"/>
        <end position="103"/>
    </location>
</feature>
<proteinExistence type="predicted"/>